<feature type="transmembrane region" description="Helical" evidence="7">
    <location>
        <begin position="80"/>
        <end position="102"/>
    </location>
</feature>
<evidence type="ECO:0000256" key="2">
    <source>
        <dbReference type="ARBA" id="ARBA00008017"/>
    </source>
</evidence>
<evidence type="ECO:0000256" key="7">
    <source>
        <dbReference type="SAM" id="Phobius"/>
    </source>
</evidence>
<reference evidence="10 11" key="1">
    <citation type="submission" date="2019-01" db="EMBL/GenBank/DDBJ databases">
        <title>Lactibacter flavus gen. nov., sp. nov., a novel bacterium of the family Propionibacteriaceae isolated from raw milk and dairy products.</title>
        <authorList>
            <person name="Huptas C."/>
            <person name="Wenning M."/>
            <person name="Breitenwieser F."/>
            <person name="Doll E."/>
            <person name="Von Neubeck M."/>
            <person name="Busse H.-J."/>
            <person name="Scherer S."/>
        </authorList>
    </citation>
    <scope>NUCLEOTIDE SEQUENCE [LARGE SCALE GENOMIC DNA]</scope>
    <source>
        <strain evidence="10 11">KCTC 33808</strain>
    </source>
</reference>
<feature type="transmembrane region" description="Helical" evidence="7">
    <location>
        <begin position="108"/>
        <end position="127"/>
    </location>
</feature>
<dbReference type="EMBL" id="SDMQ01000013">
    <property type="protein sequence ID" value="TBT83214.1"/>
    <property type="molecule type" value="Genomic_DNA"/>
</dbReference>
<keyword evidence="6 7" id="KW-0472">Membrane</keyword>
<dbReference type="Pfam" id="PF00924">
    <property type="entry name" value="MS_channel_2nd"/>
    <property type="match status" value="1"/>
</dbReference>
<dbReference type="SUPFAM" id="SSF82689">
    <property type="entry name" value="Mechanosensitive channel protein MscS (YggB), C-terminal domain"/>
    <property type="match status" value="1"/>
</dbReference>
<dbReference type="InterPro" id="IPR045276">
    <property type="entry name" value="YbiO_bact"/>
</dbReference>
<evidence type="ECO:0000313" key="11">
    <source>
        <dbReference type="Proteomes" id="UP000292373"/>
    </source>
</evidence>
<gene>
    <name evidence="10" type="ORF">ET989_12110</name>
</gene>
<comment type="similarity">
    <text evidence="2">Belongs to the MscS (TC 1.A.23) family.</text>
</comment>
<dbReference type="SUPFAM" id="SSF50182">
    <property type="entry name" value="Sm-like ribonucleoproteins"/>
    <property type="match status" value="1"/>
</dbReference>
<dbReference type="InterPro" id="IPR049278">
    <property type="entry name" value="MS_channel_C"/>
</dbReference>
<dbReference type="PANTHER" id="PTHR30460">
    <property type="entry name" value="MODERATE CONDUCTANCE MECHANOSENSITIVE CHANNEL YBIO"/>
    <property type="match status" value="1"/>
</dbReference>
<dbReference type="GO" id="GO:0008381">
    <property type="term" value="F:mechanosensitive monoatomic ion channel activity"/>
    <property type="evidence" value="ECO:0007669"/>
    <property type="project" value="InterPro"/>
</dbReference>
<dbReference type="FunFam" id="2.30.30.60:FF:000001">
    <property type="entry name" value="MscS Mechanosensitive ion channel"/>
    <property type="match status" value="1"/>
</dbReference>
<keyword evidence="11" id="KW-1185">Reference proteome</keyword>
<dbReference type="PANTHER" id="PTHR30460:SF0">
    <property type="entry name" value="MODERATE CONDUCTANCE MECHANOSENSITIVE CHANNEL YBIO"/>
    <property type="match status" value="1"/>
</dbReference>
<evidence type="ECO:0000256" key="3">
    <source>
        <dbReference type="ARBA" id="ARBA00022475"/>
    </source>
</evidence>
<dbReference type="InterPro" id="IPR023408">
    <property type="entry name" value="MscS_beta-dom_sf"/>
</dbReference>
<dbReference type="Gene3D" id="1.10.287.1260">
    <property type="match status" value="1"/>
</dbReference>
<proteinExistence type="inferred from homology"/>
<feature type="domain" description="Mechanosensitive ion channel MscS C-terminal" evidence="9">
    <location>
        <begin position="197"/>
        <end position="281"/>
    </location>
</feature>
<organism evidence="10 11">
    <name type="scientific">Propioniciclava sinopodophylli</name>
    <dbReference type="NCBI Taxonomy" id="1837344"/>
    <lineage>
        <taxon>Bacteria</taxon>
        <taxon>Bacillati</taxon>
        <taxon>Actinomycetota</taxon>
        <taxon>Actinomycetes</taxon>
        <taxon>Propionibacteriales</taxon>
        <taxon>Propionibacteriaceae</taxon>
        <taxon>Propioniciclava</taxon>
    </lineage>
</organism>
<name>A0A4Q9KD58_9ACTN</name>
<feature type="transmembrane region" description="Helical" evidence="7">
    <location>
        <begin position="12"/>
        <end position="30"/>
    </location>
</feature>
<keyword evidence="3" id="KW-1003">Cell membrane</keyword>
<dbReference type="RefSeq" id="WP_131169338.1">
    <property type="nucleotide sequence ID" value="NZ_SDMQ01000013.1"/>
</dbReference>
<dbReference type="GO" id="GO:0005886">
    <property type="term" value="C:plasma membrane"/>
    <property type="evidence" value="ECO:0007669"/>
    <property type="project" value="UniProtKB-SubCell"/>
</dbReference>
<dbReference type="Pfam" id="PF21082">
    <property type="entry name" value="MS_channel_3rd"/>
    <property type="match status" value="1"/>
</dbReference>
<keyword evidence="5 7" id="KW-1133">Transmembrane helix</keyword>
<feature type="domain" description="Mechanosensitive ion channel MscS" evidence="8">
    <location>
        <begin position="126"/>
        <end position="189"/>
    </location>
</feature>
<evidence type="ECO:0000256" key="4">
    <source>
        <dbReference type="ARBA" id="ARBA00022692"/>
    </source>
</evidence>
<evidence type="ECO:0000259" key="8">
    <source>
        <dbReference type="Pfam" id="PF00924"/>
    </source>
</evidence>
<comment type="caution">
    <text evidence="10">The sequence shown here is derived from an EMBL/GenBank/DDBJ whole genome shotgun (WGS) entry which is preliminary data.</text>
</comment>
<dbReference type="InterPro" id="IPR011014">
    <property type="entry name" value="MscS_channel_TM-2"/>
</dbReference>
<evidence type="ECO:0000313" key="10">
    <source>
        <dbReference type="EMBL" id="TBT83214.1"/>
    </source>
</evidence>
<dbReference type="OrthoDB" id="4638917at2"/>
<dbReference type="AlphaFoldDB" id="A0A4Q9KD58"/>
<dbReference type="InterPro" id="IPR011066">
    <property type="entry name" value="MscS_channel_C_sf"/>
</dbReference>
<protein>
    <submittedName>
        <fullName evidence="10">Mechanosensitive ion channel</fullName>
    </submittedName>
</protein>
<dbReference type="Proteomes" id="UP000292373">
    <property type="component" value="Unassembled WGS sequence"/>
</dbReference>
<dbReference type="InterPro" id="IPR006685">
    <property type="entry name" value="MscS_channel_2nd"/>
</dbReference>
<evidence type="ECO:0000259" key="9">
    <source>
        <dbReference type="Pfam" id="PF21082"/>
    </source>
</evidence>
<comment type="subcellular location">
    <subcellularLocation>
        <location evidence="1">Cell membrane</location>
        <topology evidence="1">Multi-pass membrane protein</topology>
    </subcellularLocation>
</comment>
<evidence type="ECO:0000256" key="1">
    <source>
        <dbReference type="ARBA" id="ARBA00004651"/>
    </source>
</evidence>
<dbReference type="InterPro" id="IPR010920">
    <property type="entry name" value="LSM_dom_sf"/>
</dbReference>
<evidence type="ECO:0000256" key="5">
    <source>
        <dbReference type="ARBA" id="ARBA00022989"/>
    </source>
</evidence>
<accession>A0A4Q9KD58</accession>
<evidence type="ECO:0000256" key="6">
    <source>
        <dbReference type="ARBA" id="ARBA00023136"/>
    </source>
</evidence>
<sequence length="293" mass="31577">MTPLVTFTWPESAISIGVVLLVAIVLRFVLRRAIRTGVDASIAVADRHRASESRADRLLGRITGTTDERHLARVKTMGSVLTNAVDIIVVLLVLLTVMRVLAIPLEPVLAASGIGGIALAFGAQSLIKDYISGMLMIFEDQFGVGDLIDTGEVKGTVEEVGLRVTRLRDAGGQIWYVRNGEILRIGNQSQGWSTGTVDVPIASTEDPARAIQVLRSMVKDMYADERFAGVLLEEPDVAGVNEVRAGATTIRIFAKTAPNQHWGVQRELLERGVQALHAAGIRGPVVFPPDAAR</sequence>
<dbReference type="Gene3D" id="2.30.30.60">
    <property type="match status" value="1"/>
</dbReference>
<keyword evidence="4 7" id="KW-0812">Transmembrane</keyword>
<dbReference type="SUPFAM" id="SSF82861">
    <property type="entry name" value="Mechanosensitive channel protein MscS (YggB), transmembrane region"/>
    <property type="match status" value="1"/>
</dbReference>
<dbReference type="Gene3D" id="3.30.70.100">
    <property type="match status" value="1"/>
</dbReference>